<accession>A0AAW6YKU9</accession>
<proteinExistence type="predicted"/>
<comment type="caution">
    <text evidence="1">The sequence shown here is derived from an EMBL/GenBank/DDBJ whole genome shotgun (WGS) entry which is preliminary data.</text>
</comment>
<dbReference type="EMBL" id="JAPNPE010000002">
    <property type="protein sequence ID" value="MDK7391091.1"/>
    <property type="molecule type" value="Genomic_DNA"/>
</dbReference>
<name>A0AAW6YKU9_9BACI</name>
<gene>
    <name evidence="1" type="ORF">OWO78_06520</name>
</gene>
<dbReference type="AlphaFoldDB" id="A0AAW6YKU9"/>
<dbReference type="RefSeq" id="WP_195911963.1">
    <property type="nucleotide sequence ID" value="NZ_JAPNPC010000001.1"/>
</dbReference>
<evidence type="ECO:0000313" key="1">
    <source>
        <dbReference type="EMBL" id="MDK7391091.1"/>
    </source>
</evidence>
<sequence>MKVQTITTITYDPTDDIEQAGFMEIKKLLLNTGFKLIDVSKPALGNEIEVVFKASIGE</sequence>
<reference evidence="1" key="1">
    <citation type="submission" date="2022-11" db="EMBL/GenBank/DDBJ databases">
        <title>WGS-based characterization of Bacillus cereus isolated from food &amp; feed additives.</title>
        <authorList>
            <person name="Bogaerts B."/>
            <person name="Fraiture M.-A."/>
            <person name="Roosens N.H.C."/>
            <person name="De Keersmaecker S.C.J."/>
            <person name="Vanneste K."/>
        </authorList>
    </citation>
    <scope>NUCLEOTIDE SEQUENCE</scope>
    <source>
        <strain evidence="1">74.2</strain>
    </source>
</reference>
<evidence type="ECO:0000313" key="2">
    <source>
        <dbReference type="Proteomes" id="UP001174229"/>
    </source>
</evidence>
<protein>
    <submittedName>
        <fullName evidence="1">Uncharacterized protein</fullName>
    </submittedName>
</protein>
<organism evidence="1 2">
    <name type="scientific">Bacillus pacificus</name>
    <dbReference type="NCBI Taxonomy" id="2026187"/>
    <lineage>
        <taxon>Bacteria</taxon>
        <taxon>Bacillati</taxon>
        <taxon>Bacillota</taxon>
        <taxon>Bacilli</taxon>
        <taxon>Bacillales</taxon>
        <taxon>Bacillaceae</taxon>
        <taxon>Bacillus</taxon>
        <taxon>Bacillus cereus group</taxon>
    </lineage>
</organism>
<dbReference type="Proteomes" id="UP001174229">
    <property type="component" value="Unassembled WGS sequence"/>
</dbReference>